<dbReference type="PANTHER" id="PTHR23150:SF36">
    <property type="entry name" value="HERCYNINE OXYGENASE"/>
    <property type="match status" value="1"/>
</dbReference>
<feature type="domain" description="DinB-like" evidence="5">
    <location>
        <begin position="24"/>
        <end position="157"/>
    </location>
</feature>
<gene>
    <name evidence="6" type="ORF">HK107_00220</name>
</gene>
<comment type="caution">
    <text evidence="6">The sequence shown here is derived from an EMBL/GenBank/DDBJ whole genome shotgun (WGS) entry which is preliminary data.</text>
</comment>
<dbReference type="Pfam" id="PF12867">
    <property type="entry name" value="DinB_2"/>
    <property type="match status" value="1"/>
</dbReference>
<protein>
    <submittedName>
        <fullName evidence="6">Ergothioneine biosynthesis protein EgtB</fullName>
    </submittedName>
</protein>
<dbReference type="InterPro" id="IPR034660">
    <property type="entry name" value="DinB/YfiT-like"/>
</dbReference>
<evidence type="ECO:0000256" key="3">
    <source>
        <dbReference type="ARBA" id="ARBA00037882"/>
    </source>
</evidence>
<dbReference type="AlphaFoldDB" id="A0A7Y3RJD3"/>
<proteinExistence type="predicted"/>
<keyword evidence="7" id="KW-1185">Reference proteome</keyword>
<keyword evidence="1" id="KW-0560">Oxidoreductase</keyword>
<sequence>MQHGQVKPAPETARDPRAHLLARYRTVRERTEALAKHLTPEDMLLQAMPDASPTRWHLAHTSWFFEEFVLQRFEGSFAPYDPHYAYLFNSYYNSVGEQWPRDRRGLLSRPSAADVFAYRAAIDERVEGLLSDLSEGGFAEAAEIITLGLHHEEQHQELLCTDIKAAFALNPLAPAAFAMPEALEEEPEDQGPAANDRWVSFEGGIHAIGHEGEDFAFDNETKRHKVYLDDFSLHGTPVTNGQFLAFIEDGGYRAASLWLAEGWDWRAREAVVHPVYWRKVDGAWFEFTLHGLIPLRPDRILSHVSAYEAFAFAEWAGARLPREAEVEVALSKSDPAAGQFLDPAGFVHPHLVGRDNGLGSAFGTVWDWTQSAYSAYPGFRPAAGAIGEYNGKFMSSQLVLKGGSCATPPGHIRATYRNFFPPDARWQFTGIRLARDV</sequence>
<accession>A0A7Y3RJD3</accession>
<keyword evidence="2" id="KW-0408">Iron</keyword>
<dbReference type="RefSeq" id="WP_173195627.1">
    <property type="nucleotide sequence ID" value="NZ_JABFCX010000001.1"/>
</dbReference>
<name>A0A7Y3RJD3_9PROT</name>
<dbReference type="InterPro" id="IPR024775">
    <property type="entry name" value="DinB-like"/>
</dbReference>
<dbReference type="Gene3D" id="3.90.1580.10">
    <property type="entry name" value="paralog of FGE (formylglycine-generating enzyme)"/>
    <property type="match status" value="1"/>
</dbReference>
<evidence type="ECO:0000256" key="2">
    <source>
        <dbReference type="ARBA" id="ARBA00023004"/>
    </source>
</evidence>
<dbReference type="Proteomes" id="UP000536835">
    <property type="component" value="Unassembled WGS sequence"/>
</dbReference>
<dbReference type="EMBL" id="JABFCX010000001">
    <property type="protein sequence ID" value="NNU14745.1"/>
    <property type="molecule type" value="Genomic_DNA"/>
</dbReference>
<evidence type="ECO:0000259" key="4">
    <source>
        <dbReference type="Pfam" id="PF03781"/>
    </source>
</evidence>
<dbReference type="SUPFAM" id="SSF56436">
    <property type="entry name" value="C-type lectin-like"/>
    <property type="match status" value="1"/>
</dbReference>
<dbReference type="NCBIfam" id="TIGR03440">
    <property type="entry name" value="egtB_TIGR03440"/>
    <property type="match status" value="1"/>
</dbReference>
<dbReference type="InterPro" id="IPR042095">
    <property type="entry name" value="SUMF_sf"/>
</dbReference>
<organism evidence="6 7">
    <name type="scientific">Parvularcula mediterranea</name>
    <dbReference type="NCBI Taxonomy" id="2732508"/>
    <lineage>
        <taxon>Bacteria</taxon>
        <taxon>Pseudomonadati</taxon>
        <taxon>Pseudomonadota</taxon>
        <taxon>Alphaproteobacteria</taxon>
        <taxon>Parvularculales</taxon>
        <taxon>Parvularculaceae</taxon>
        <taxon>Parvularcula</taxon>
    </lineage>
</organism>
<evidence type="ECO:0000313" key="7">
    <source>
        <dbReference type="Proteomes" id="UP000536835"/>
    </source>
</evidence>
<dbReference type="PANTHER" id="PTHR23150">
    <property type="entry name" value="SULFATASE MODIFYING FACTOR 1, 2"/>
    <property type="match status" value="1"/>
</dbReference>
<dbReference type="InterPro" id="IPR016187">
    <property type="entry name" value="CTDL_fold"/>
</dbReference>
<comment type="pathway">
    <text evidence="3">Amino-acid biosynthesis; ergothioneine biosynthesis.</text>
</comment>
<evidence type="ECO:0000313" key="6">
    <source>
        <dbReference type="EMBL" id="NNU14745.1"/>
    </source>
</evidence>
<dbReference type="InterPro" id="IPR051043">
    <property type="entry name" value="Sulfatase_Mod_Factor_Kinase"/>
</dbReference>
<evidence type="ECO:0000259" key="5">
    <source>
        <dbReference type="Pfam" id="PF12867"/>
    </source>
</evidence>
<dbReference type="InterPro" id="IPR017806">
    <property type="entry name" value="EgtB"/>
</dbReference>
<dbReference type="SUPFAM" id="SSF109854">
    <property type="entry name" value="DinB/YfiT-like putative metalloenzymes"/>
    <property type="match status" value="1"/>
</dbReference>
<dbReference type="GO" id="GO:0052699">
    <property type="term" value="P:ergothioneine biosynthetic process"/>
    <property type="evidence" value="ECO:0007669"/>
    <property type="project" value="InterPro"/>
</dbReference>
<dbReference type="InterPro" id="IPR005532">
    <property type="entry name" value="SUMF_dom"/>
</dbReference>
<dbReference type="Pfam" id="PF03781">
    <property type="entry name" value="FGE-sulfatase"/>
    <property type="match status" value="2"/>
</dbReference>
<reference evidence="6 7" key="1">
    <citation type="submission" date="2020-05" db="EMBL/GenBank/DDBJ databases">
        <title>Parvularcula mediterraneae sp. nov., isolated from polypropylene straw from shallow seawater of the seashore of Laganas in Zakynthos island, Greece.</title>
        <authorList>
            <person name="Szabo I."/>
            <person name="Al-Omari J."/>
            <person name="Rado J."/>
            <person name="Szerdahelyi G.S."/>
        </authorList>
    </citation>
    <scope>NUCLEOTIDE SEQUENCE [LARGE SCALE GENOMIC DNA]</scope>
    <source>
        <strain evidence="6 7">ZS-1/3</strain>
    </source>
</reference>
<feature type="domain" description="Sulfatase-modifying factor enzyme-like" evidence="4">
    <location>
        <begin position="195"/>
        <end position="333"/>
    </location>
</feature>
<feature type="domain" description="Sulfatase-modifying factor enzyme-like" evidence="4">
    <location>
        <begin position="357"/>
        <end position="435"/>
    </location>
</feature>
<evidence type="ECO:0000256" key="1">
    <source>
        <dbReference type="ARBA" id="ARBA00023002"/>
    </source>
</evidence>